<dbReference type="OrthoDB" id="6713581at2"/>
<evidence type="ECO:0000313" key="3">
    <source>
        <dbReference type="Proteomes" id="UP000295198"/>
    </source>
</evidence>
<organism evidence="2 3">
    <name type="scientific">Nocardioides guangzhouensis</name>
    <dbReference type="NCBI Taxonomy" id="2497878"/>
    <lineage>
        <taxon>Bacteria</taxon>
        <taxon>Bacillati</taxon>
        <taxon>Actinomycetota</taxon>
        <taxon>Actinomycetes</taxon>
        <taxon>Propionibacteriales</taxon>
        <taxon>Nocardioidaceae</taxon>
        <taxon>Nocardioides</taxon>
    </lineage>
</organism>
<dbReference type="EMBL" id="SDKM01000028">
    <property type="protein sequence ID" value="RYP83878.1"/>
    <property type="molecule type" value="Genomic_DNA"/>
</dbReference>
<name>A0A4Q4Z8K6_9ACTN</name>
<evidence type="ECO:0000259" key="1">
    <source>
        <dbReference type="Pfam" id="PF00535"/>
    </source>
</evidence>
<evidence type="ECO:0000313" key="2">
    <source>
        <dbReference type="EMBL" id="RYP83878.1"/>
    </source>
</evidence>
<gene>
    <name evidence="2" type="ORF">EKO23_17505</name>
</gene>
<dbReference type="GO" id="GO:0016740">
    <property type="term" value="F:transferase activity"/>
    <property type="evidence" value="ECO:0007669"/>
    <property type="project" value="UniProtKB-KW"/>
</dbReference>
<dbReference type="PANTHER" id="PTHR43685">
    <property type="entry name" value="GLYCOSYLTRANSFERASE"/>
    <property type="match status" value="1"/>
</dbReference>
<sequence>MSRQEADPLQRFLANVSGPVMVVHDLASADAVPSLADDVVRWREGEPPPTEATRWGGVLVCVADTASLRRLLSGMPRVGPARAFAFRLREATAPVLPTIRPEWPALASVQARRIDEGSLTVLRFVKAAPVAAVLAQVAHDAVPGRSSGNGGLFVGTTCGAPIPADPSLGHYAEPTAAVDPELQVPPDVVLSDRPVTLAEHEVIARAPTVVTDLDQLVGPIDERVLCPTGFVQRGTEGQVDLTVGFDGRIRLSGAGLDLAVDVRRGATPRMIAQLRPVRAVTVRWPRTGSQGLARVVAGLASAGIPLVADRRVERSPRSLGPQLRAALGQSVDISTDLRREEHSIRLRRAALAEHSTLAWRTRLASRAGVPFRPQPRTSVLLATMRPGKLAFALRQFGRQRGVDAELVLVTHGFTADESRVRDVIGDRPATLVPKPREAMFGDVLNAGVDAAAGDVIVKMDDDDWYGPDFLSDLLWARHYSGADVTGMPAEFVYLEGSDRTIRRTDESERHAKFIAGGTMLLPRGLLRELGGFRKVRRSVDANLLAALQAARSQVYRTQGLGYVLHRSPGGHTWDPGDAYFLDADRLGETWEGFTPSRLMEHEPTETTPDGC</sequence>
<proteinExistence type="predicted"/>
<comment type="caution">
    <text evidence="2">The sequence shown here is derived from an EMBL/GenBank/DDBJ whole genome shotgun (WGS) entry which is preliminary data.</text>
</comment>
<dbReference type="PANTHER" id="PTHR43685:SF14">
    <property type="entry name" value="GLYCOSYLTRANSFERASE 2-LIKE DOMAIN-CONTAINING PROTEIN"/>
    <property type="match status" value="1"/>
</dbReference>
<dbReference type="AlphaFoldDB" id="A0A4Q4Z8K6"/>
<dbReference type="InterPro" id="IPR050834">
    <property type="entry name" value="Glycosyltransf_2"/>
</dbReference>
<protein>
    <submittedName>
        <fullName evidence="2">Glycosyltransferase</fullName>
    </submittedName>
</protein>
<keyword evidence="2" id="KW-0808">Transferase</keyword>
<dbReference type="Gene3D" id="3.90.550.10">
    <property type="entry name" value="Spore Coat Polysaccharide Biosynthesis Protein SpsA, Chain A"/>
    <property type="match status" value="1"/>
</dbReference>
<accession>A0A4Q4Z8K6</accession>
<feature type="domain" description="Glycosyltransferase 2-like" evidence="1">
    <location>
        <begin position="426"/>
        <end position="539"/>
    </location>
</feature>
<dbReference type="CDD" id="cd00761">
    <property type="entry name" value="Glyco_tranf_GTA_type"/>
    <property type="match status" value="1"/>
</dbReference>
<dbReference type="Pfam" id="PF00535">
    <property type="entry name" value="Glycos_transf_2"/>
    <property type="match status" value="1"/>
</dbReference>
<keyword evidence="3" id="KW-1185">Reference proteome</keyword>
<dbReference type="InterPro" id="IPR001173">
    <property type="entry name" value="Glyco_trans_2-like"/>
</dbReference>
<dbReference type="SUPFAM" id="SSF53448">
    <property type="entry name" value="Nucleotide-diphospho-sugar transferases"/>
    <property type="match status" value="1"/>
</dbReference>
<dbReference type="Proteomes" id="UP000295198">
    <property type="component" value="Unassembled WGS sequence"/>
</dbReference>
<reference evidence="2 3" key="1">
    <citation type="submission" date="2019-01" db="EMBL/GenBank/DDBJ databases">
        <title>Nocardioides guangzhouensis sp. nov., an actinobacterium isolated from soil.</title>
        <authorList>
            <person name="Fu Y."/>
            <person name="Cai Y."/>
            <person name="Lin Z."/>
            <person name="Chen P."/>
        </authorList>
    </citation>
    <scope>NUCLEOTIDE SEQUENCE [LARGE SCALE GENOMIC DNA]</scope>
    <source>
        <strain evidence="2 3">130</strain>
    </source>
</reference>
<dbReference type="InterPro" id="IPR029044">
    <property type="entry name" value="Nucleotide-diphossugar_trans"/>
</dbReference>